<reference evidence="2" key="1">
    <citation type="submission" date="2017-02" db="EMBL/GenBank/DDBJ databases">
        <authorList>
            <person name="Varghese N."/>
            <person name="Submissions S."/>
        </authorList>
    </citation>
    <scope>NUCLEOTIDE SEQUENCE [LARGE SCALE GENOMIC DNA]</scope>
    <source>
        <strain evidence="2">DSM 22270</strain>
    </source>
</reference>
<dbReference type="EMBL" id="FUZA01000009">
    <property type="protein sequence ID" value="SKC17278.1"/>
    <property type="molecule type" value="Genomic_DNA"/>
</dbReference>
<dbReference type="NCBIfam" id="TIGR04131">
    <property type="entry name" value="Bac_Flav_CTERM"/>
    <property type="match status" value="1"/>
</dbReference>
<dbReference type="OrthoDB" id="1123245at2"/>
<proteinExistence type="predicted"/>
<evidence type="ECO:0000313" key="1">
    <source>
        <dbReference type="EMBL" id="SKC17278.1"/>
    </source>
</evidence>
<dbReference type="Pfam" id="PF13585">
    <property type="entry name" value="CHU_C"/>
    <property type="match status" value="1"/>
</dbReference>
<dbReference type="Proteomes" id="UP000190897">
    <property type="component" value="Unassembled WGS sequence"/>
</dbReference>
<dbReference type="InterPro" id="IPR013783">
    <property type="entry name" value="Ig-like_fold"/>
</dbReference>
<feature type="non-terminal residue" evidence="1">
    <location>
        <position position="1"/>
    </location>
</feature>
<dbReference type="RefSeq" id="WP_141110412.1">
    <property type="nucleotide sequence ID" value="NZ_FUZA01000009.1"/>
</dbReference>
<sequence length="164" mass="18348">SAYRIYYARYEGDTPALIATVTTPPSPLATTFNHEGLTSFAGCYYVTAVNRFGAESAPSNIVCKDNCPMYVLPNVFTPNADGKNDVFQPYECPAFVQSLEFKAFNRWGAQVFKTNDVNINWNGKTNSGKDLAAGQYYYEVTIFFESSKRESTPTTIKGWVQIIR</sequence>
<name>A0A1T5H9C0_9BACT</name>
<evidence type="ECO:0000313" key="2">
    <source>
        <dbReference type="Proteomes" id="UP000190897"/>
    </source>
</evidence>
<keyword evidence="2" id="KW-1185">Reference proteome</keyword>
<dbReference type="Gene3D" id="2.60.40.10">
    <property type="entry name" value="Immunoglobulins"/>
    <property type="match status" value="1"/>
</dbReference>
<gene>
    <name evidence="1" type="ORF">SAMN05660293_05145</name>
</gene>
<accession>A0A1T5H9C0</accession>
<dbReference type="Gene3D" id="2.60.40.4070">
    <property type="match status" value="1"/>
</dbReference>
<dbReference type="InterPro" id="IPR026341">
    <property type="entry name" value="T9SS_type_B"/>
</dbReference>
<protein>
    <submittedName>
        <fullName evidence="1">Gliding motility-associated C-terminal domain-containing protein</fullName>
    </submittedName>
</protein>
<dbReference type="AlphaFoldDB" id="A0A1T5H9C0"/>
<organism evidence="1 2">
    <name type="scientific">Dyadobacter psychrophilus</name>
    <dbReference type="NCBI Taxonomy" id="651661"/>
    <lineage>
        <taxon>Bacteria</taxon>
        <taxon>Pseudomonadati</taxon>
        <taxon>Bacteroidota</taxon>
        <taxon>Cytophagia</taxon>
        <taxon>Cytophagales</taxon>
        <taxon>Spirosomataceae</taxon>
        <taxon>Dyadobacter</taxon>
    </lineage>
</organism>
<dbReference type="STRING" id="651661.SAMN05660293_05145"/>